<sequence>MGGFETLVSGLGRRIEHRVLPSCARPSRNGGKRIRKELQDLFQHQLVQLAYILHRNSISIASQRTMSFSRTSIFFTGATGYIGGSVLYRLLQHPSAKTFNITVLVRSQEKAKKLESFGVKTAIGSLDDHALVEELTLKAHVTFNTADSDNVEAIRAILRGAQKRHATVGDLPIYIHTSGTAELADGDALGNKTTEVIWDDSNVEQVESIPDAAFHRNVSLEVIAADKAGYVKSYIILPSTIYGRVKNPLVDAGIQNPQSIQIPYLIKAALGRKQAGMVGKGVALWADVSNDDIADLYIALYDAIVANPDKVGHGREGYYYGENGEHTWYSISRAIGEALVALGVSKDPEPTSFTDDELIKYYGSLMFGNFNGTNARCRANRGRSIGWKPKYTSQDMLASIKPEVEAIAKQ</sequence>
<dbReference type="Pfam" id="PF05368">
    <property type="entry name" value="NmrA"/>
    <property type="match status" value="1"/>
</dbReference>
<comment type="caution">
    <text evidence="2">The sequence shown here is derived from an EMBL/GenBank/DDBJ whole genome shotgun (WGS) entry which is preliminary data.</text>
</comment>
<dbReference type="Gene3D" id="3.40.50.720">
    <property type="entry name" value="NAD(P)-binding Rossmann-like Domain"/>
    <property type="match status" value="1"/>
</dbReference>
<gene>
    <name evidence="2" type="ORF">QCA50_005606</name>
</gene>
<proteinExistence type="predicted"/>
<dbReference type="PANTHER" id="PTHR48079">
    <property type="entry name" value="PROTEIN YEEZ"/>
    <property type="match status" value="1"/>
</dbReference>
<dbReference type="InterPro" id="IPR051783">
    <property type="entry name" value="NAD(P)-dependent_oxidoreduct"/>
</dbReference>
<evidence type="ECO:0000313" key="2">
    <source>
        <dbReference type="EMBL" id="KAK7690508.1"/>
    </source>
</evidence>
<evidence type="ECO:0000313" key="3">
    <source>
        <dbReference type="Proteomes" id="UP001385951"/>
    </source>
</evidence>
<organism evidence="2 3">
    <name type="scientific">Cerrena zonata</name>
    <dbReference type="NCBI Taxonomy" id="2478898"/>
    <lineage>
        <taxon>Eukaryota</taxon>
        <taxon>Fungi</taxon>
        <taxon>Dikarya</taxon>
        <taxon>Basidiomycota</taxon>
        <taxon>Agaricomycotina</taxon>
        <taxon>Agaricomycetes</taxon>
        <taxon>Polyporales</taxon>
        <taxon>Cerrenaceae</taxon>
        <taxon>Cerrena</taxon>
    </lineage>
</organism>
<dbReference type="GO" id="GO:0005737">
    <property type="term" value="C:cytoplasm"/>
    <property type="evidence" value="ECO:0007669"/>
    <property type="project" value="TreeGrafter"/>
</dbReference>
<feature type="domain" description="NmrA-like" evidence="1">
    <location>
        <begin position="72"/>
        <end position="155"/>
    </location>
</feature>
<dbReference type="Proteomes" id="UP001385951">
    <property type="component" value="Unassembled WGS sequence"/>
</dbReference>
<dbReference type="GO" id="GO:0004029">
    <property type="term" value="F:aldehyde dehydrogenase (NAD+) activity"/>
    <property type="evidence" value="ECO:0007669"/>
    <property type="project" value="TreeGrafter"/>
</dbReference>
<dbReference type="AlphaFoldDB" id="A0AAW0GAQ9"/>
<reference evidence="2 3" key="1">
    <citation type="submission" date="2022-09" db="EMBL/GenBank/DDBJ databases">
        <authorList>
            <person name="Palmer J.M."/>
        </authorList>
    </citation>
    <scope>NUCLEOTIDE SEQUENCE [LARGE SCALE GENOMIC DNA]</scope>
    <source>
        <strain evidence="2 3">DSM 7382</strain>
    </source>
</reference>
<name>A0AAW0GAQ9_9APHY</name>
<dbReference type="InterPro" id="IPR036291">
    <property type="entry name" value="NAD(P)-bd_dom_sf"/>
</dbReference>
<keyword evidence="3" id="KW-1185">Reference proteome</keyword>
<dbReference type="InterPro" id="IPR008030">
    <property type="entry name" value="NmrA-like"/>
</dbReference>
<evidence type="ECO:0000259" key="1">
    <source>
        <dbReference type="Pfam" id="PF05368"/>
    </source>
</evidence>
<dbReference type="PANTHER" id="PTHR48079:SF6">
    <property type="entry name" value="NAD(P)-BINDING DOMAIN-CONTAINING PROTEIN-RELATED"/>
    <property type="match status" value="1"/>
</dbReference>
<accession>A0AAW0GAQ9</accession>
<protein>
    <recommendedName>
        <fullName evidence="1">NmrA-like domain-containing protein</fullName>
    </recommendedName>
</protein>
<dbReference type="EMBL" id="JASBNA010000006">
    <property type="protein sequence ID" value="KAK7690508.1"/>
    <property type="molecule type" value="Genomic_DNA"/>
</dbReference>
<dbReference type="SUPFAM" id="SSF51735">
    <property type="entry name" value="NAD(P)-binding Rossmann-fold domains"/>
    <property type="match status" value="1"/>
</dbReference>